<protein>
    <submittedName>
        <fullName evidence="3">ROK family protein</fullName>
    </submittedName>
</protein>
<name>A0ABV4QL06_9ACTN</name>
<evidence type="ECO:0000256" key="1">
    <source>
        <dbReference type="ARBA" id="ARBA00006479"/>
    </source>
</evidence>
<comment type="similarity">
    <text evidence="1">Belongs to the ROK (NagC/XylR) family.</text>
</comment>
<evidence type="ECO:0000313" key="3">
    <source>
        <dbReference type="EMBL" id="MFA1542634.1"/>
    </source>
</evidence>
<feature type="region of interest" description="Disordered" evidence="2">
    <location>
        <begin position="249"/>
        <end position="280"/>
    </location>
</feature>
<sequence length="280" mass="29195">MAREMLGIDIGGSGIKGAPVDLSDGAFTRARFRLDTPRPARPKPVAKVLAEIVDHFGWDGPVGVTYPGVVIDGVAMSAANVSKHWLGVDAAHLFAEATGREVTVLNDADAAGVAEMRLGTGRDRRGTVVLLTLGTGIGSALFTDGVLVPNTEFGHIQIDGMDAELRASAKARTEEGLGWRRWAKRLSVYMAHLEALISPSLIIVGGGVSRKSEHFLPLIEGVRAEVVPARLVNNAGIVGAAMAADAAHPAEKAAPAARRVRASGRTGGPQREPGAAEAAR</sequence>
<dbReference type="InterPro" id="IPR043129">
    <property type="entry name" value="ATPase_NBD"/>
</dbReference>
<gene>
    <name evidence="3" type="ORF">SM611_27170</name>
</gene>
<dbReference type="Proteomes" id="UP001569963">
    <property type="component" value="Unassembled WGS sequence"/>
</dbReference>
<dbReference type="RefSeq" id="WP_371952964.1">
    <property type="nucleotide sequence ID" value="NZ_JAXCEI010000013.1"/>
</dbReference>
<accession>A0ABV4QL06</accession>
<dbReference type="Pfam" id="PF00480">
    <property type="entry name" value="ROK"/>
    <property type="match status" value="1"/>
</dbReference>
<dbReference type="Gene3D" id="3.30.420.40">
    <property type="match status" value="2"/>
</dbReference>
<dbReference type="NCBIfam" id="NF045942">
    <property type="entry name" value="PolPhglucPhase"/>
    <property type="match status" value="1"/>
</dbReference>
<evidence type="ECO:0000313" key="4">
    <source>
        <dbReference type="Proteomes" id="UP001569963"/>
    </source>
</evidence>
<evidence type="ECO:0000256" key="2">
    <source>
        <dbReference type="SAM" id="MobiDB-lite"/>
    </source>
</evidence>
<dbReference type="PANTHER" id="PTHR18964">
    <property type="entry name" value="ROK (REPRESSOR, ORF, KINASE) FAMILY"/>
    <property type="match status" value="1"/>
</dbReference>
<comment type="caution">
    <text evidence="3">The sequence shown here is derived from an EMBL/GenBank/DDBJ whole genome shotgun (WGS) entry which is preliminary data.</text>
</comment>
<organism evidence="3 4">
    <name type="scientific">Actinomadura monticuli</name>
    <dbReference type="NCBI Taxonomy" id="3097367"/>
    <lineage>
        <taxon>Bacteria</taxon>
        <taxon>Bacillati</taxon>
        <taxon>Actinomycetota</taxon>
        <taxon>Actinomycetes</taxon>
        <taxon>Streptosporangiales</taxon>
        <taxon>Thermomonosporaceae</taxon>
        <taxon>Actinomadura</taxon>
    </lineage>
</organism>
<proteinExistence type="inferred from homology"/>
<dbReference type="SUPFAM" id="SSF53067">
    <property type="entry name" value="Actin-like ATPase domain"/>
    <property type="match status" value="1"/>
</dbReference>
<dbReference type="PANTHER" id="PTHR18964:SF146">
    <property type="entry name" value="POLYPHOSPHATE GLUCOKINASE"/>
    <property type="match status" value="1"/>
</dbReference>
<dbReference type="InterPro" id="IPR000600">
    <property type="entry name" value="ROK"/>
</dbReference>
<dbReference type="EMBL" id="JAXCEI010000013">
    <property type="protein sequence ID" value="MFA1542634.1"/>
    <property type="molecule type" value="Genomic_DNA"/>
</dbReference>
<keyword evidence="4" id="KW-1185">Reference proteome</keyword>
<reference evidence="3 4" key="1">
    <citation type="submission" date="2023-11" db="EMBL/GenBank/DDBJ databases">
        <title>Actinomadura monticuli sp. nov., isolated from volcanic ash.</title>
        <authorList>
            <person name="Lee S.D."/>
            <person name="Yang H."/>
            <person name="Kim I.S."/>
        </authorList>
    </citation>
    <scope>NUCLEOTIDE SEQUENCE [LARGE SCALE GENOMIC DNA]</scope>
    <source>
        <strain evidence="3 4">DLS-62</strain>
    </source>
</reference>
<dbReference type="CDD" id="cd24058">
    <property type="entry name" value="ASKHA_NBD_ROK_PPGK"/>
    <property type="match status" value="1"/>
</dbReference>